<evidence type="ECO:0000313" key="1">
    <source>
        <dbReference type="EMBL" id="MBA0688420.1"/>
    </source>
</evidence>
<accession>A0A7J8XMW8</accession>
<dbReference type="Proteomes" id="UP000593577">
    <property type="component" value="Unassembled WGS sequence"/>
</dbReference>
<evidence type="ECO:0000313" key="2">
    <source>
        <dbReference type="Proteomes" id="UP000593577"/>
    </source>
</evidence>
<dbReference type="EMBL" id="JABFAA010000008">
    <property type="protein sequence ID" value="MBA0688420.1"/>
    <property type="molecule type" value="Genomic_DNA"/>
</dbReference>
<keyword evidence="2" id="KW-1185">Reference proteome</keyword>
<reference evidence="1 2" key="1">
    <citation type="journal article" date="2019" name="Genome Biol. Evol.">
        <title>Insights into the evolution of the New World diploid cottons (Gossypium, subgenus Houzingenia) based on genome sequencing.</title>
        <authorList>
            <person name="Grover C.E."/>
            <person name="Arick M.A. 2nd"/>
            <person name="Thrash A."/>
            <person name="Conover J.L."/>
            <person name="Sanders W.S."/>
            <person name="Peterson D.G."/>
            <person name="Frelichowski J.E."/>
            <person name="Scheffler J.A."/>
            <person name="Scheffler B.E."/>
            <person name="Wendel J.F."/>
        </authorList>
    </citation>
    <scope>NUCLEOTIDE SEQUENCE [LARGE SCALE GENOMIC DNA]</scope>
    <source>
        <strain evidence="1">185</strain>
        <tissue evidence="1">Leaf</tissue>
    </source>
</reference>
<sequence>MEEVFELLEGDVITEVVDGVPSITFSNRVHKFIERNMSKTLIVKLLGLRIRDLNS</sequence>
<comment type="caution">
    <text evidence="1">The sequence shown here is derived from an EMBL/GenBank/DDBJ whole genome shotgun (WGS) entry which is preliminary data.</text>
</comment>
<proteinExistence type="predicted"/>
<organism evidence="1 2">
    <name type="scientific">Gossypium aridum</name>
    <name type="common">American cotton</name>
    <name type="synonym">Erioxylum aridum</name>
    <dbReference type="NCBI Taxonomy" id="34290"/>
    <lineage>
        <taxon>Eukaryota</taxon>
        <taxon>Viridiplantae</taxon>
        <taxon>Streptophyta</taxon>
        <taxon>Embryophyta</taxon>
        <taxon>Tracheophyta</taxon>
        <taxon>Spermatophyta</taxon>
        <taxon>Magnoliopsida</taxon>
        <taxon>eudicotyledons</taxon>
        <taxon>Gunneridae</taxon>
        <taxon>Pentapetalae</taxon>
        <taxon>rosids</taxon>
        <taxon>malvids</taxon>
        <taxon>Malvales</taxon>
        <taxon>Malvaceae</taxon>
        <taxon>Malvoideae</taxon>
        <taxon>Gossypium</taxon>
    </lineage>
</organism>
<dbReference type="AlphaFoldDB" id="A0A7J8XMW8"/>
<name>A0A7J8XMW8_GOSAI</name>
<gene>
    <name evidence="1" type="ORF">Goari_006211</name>
</gene>
<feature type="non-terminal residue" evidence="1">
    <location>
        <position position="55"/>
    </location>
</feature>
<protein>
    <submittedName>
        <fullName evidence="1">Uncharacterized protein</fullName>
    </submittedName>
</protein>